<keyword evidence="7" id="KW-0464">Manganese</keyword>
<dbReference type="PROSITE" id="PS51462">
    <property type="entry name" value="NUDIX"/>
    <property type="match status" value="1"/>
</dbReference>
<organism evidence="9 10">
    <name type="scientific">Umbelopsis vinacea</name>
    <dbReference type="NCBI Taxonomy" id="44442"/>
    <lineage>
        <taxon>Eukaryota</taxon>
        <taxon>Fungi</taxon>
        <taxon>Fungi incertae sedis</taxon>
        <taxon>Mucoromycota</taxon>
        <taxon>Mucoromycotina</taxon>
        <taxon>Umbelopsidomycetes</taxon>
        <taxon>Umbelopsidales</taxon>
        <taxon>Umbelopsidaceae</taxon>
        <taxon>Umbelopsis</taxon>
    </lineage>
</organism>
<evidence type="ECO:0000256" key="7">
    <source>
        <dbReference type="ARBA" id="ARBA00023211"/>
    </source>
</evidence>
<dbReference type="GO" id="GO:0000287">
    <property type="term" value="F:magnesium ion binding"/>
    <property type="evidence" value="ECO:0007669"/>
    <property type="project" value="InterPro"/>
</dbReference>
<dbReference type="GO" id="GO:0030145">
    <property type="term" value="F:manganese ion binding"/>
    <property type="evidence" value="ECO:0007669"/>
    <property type="project" value="InterPro"/>
</dbReference>
<dbReference type="PANTHER" id="PTHR12992">
    <property type="entry name" value="NUDIX HYDROLASE"/>
    <property type="match status" value="1"/>
</dbReference>
<dbReference type="AlphaFoldDB" id="A0A8H7QAB6"/>
<dbReference type="OrthoDB" id="206213at2759"/>
<evidence type="ECO:0000256" key="1">
    <source>
        <dbReference type="ARBA" id="ARBA00001936"/>
    </source>
</evidence>
<keyword evidence="6" id="KW-0460">Magnesium</keyword>
<feature type="domain" description="Nudix hydrolase" evidence="8">
    <location>
        <begin position="53"/>
        <end position="192"/>
    </location>
</feature>
<comment type="similarity">
    <text evidence="3">Belongs to the Nudix hydrolase family. PCD1 subfamily.</text>
</comment>
<comment type="cofactor">
    <cofactor evidence="2">
        <name>Mg(2+)</name>
        <dbReference type="ChEBI" id="CHEBI:18420"/>
    </cofactor>
</comment>
<accession>A0A8H7QAB6</accession>
<name>A0A8H7QAB6_9FUNG</name>
<keyword evidence="10" id="KW-1185">Reference proteome</keyword>
<dbReference type="GO" id="GO:0010945">
    <property type="term" value="F:coenzyme A diphosphatase activity"/>
    <property type="evidence" value="ECO:0007669"/>
    <property type="project" value="InterPro"/>
</dbReference>
<evidence type="ECO:0000256" key="4">
    <source>
        <dbReference type="ARBA" id="ARBA00022723"/>
    </source>
</evidence>
<dbReference type="InterPro" id="IPR015797">
    <property type="entry name" value="NUDIX_hydrolase-like_dom_sf"/>
</dbReference>
<evidence type="ECO:0000256" key="3">
    <source>
        <dbReference type="ARBA" id="ARBA00006506"/>
    </source>
</evidence>
<evidence type="ECO:0000259" key="8">
    <source>
        <dbReference type="PROSITE" id="PS51462"/>
    </source>
</evidence>
<evidence type="ECO:0000256" key="2">
    <source>
        <dbReference type="ARBA" id="ARBA00001946"/>
    </source>
</evidence>
<proteinExistence type="inferred from homology"/>
<dbReference type="PANTHER" id="PTHR12992:SF11">
    <property type="entry name" value="MITOCHONDRIAL COENZYME A DIPHOSPHATASE NUDT8"/>
    <property type="match status" value="1"/>
</dbReference>
<dbReference type="EMBL" id="JAEPRA010000003">
    <property type="protein sequence ID" value="KAG2187711.1"/>
    <property type="molecule type" value="Genomic_DNA"/>
</dbReference>
<gene>
    <name evidence="9" type="ORF">INT44_005401</name>
</gene>
<dbReference type="Gene3D" id="3.90.79.10">
    <property type="entry name" value="Nucleoside Triphosphate Pyrophosphohydrolase"/>
    <property type="match status" value="1"/>
</dbReference>
<sequence length="229" mass="25963">MLTPTRILRQLPSCNARYYSTNVPKAFDEASLRLISDRLKNVPKLKFQFVDDPKNAAVLMPLCTTTDGKPSVLFTIRAAHMRAHKGEISFPGGKQDPEDESPRHAALRETMEEIGISNIDILGQYAILPNKHRNLRVHPFVGYIKDPVDVSKIKYNPDEVASVFTLPLEYLTDPAICSMQNFRDSSYKYPVYKTPDDIDVREIWGLTSFIMSGKDDANKKAMKKVLVFI</sequence>
<dbReference type="PROSITE" id="PS01293">
    <property type="entry name" value="NUDIX_COA"/>
    <property type="match status" value="1"/>
</dbReference>
<keyword evidence="5" id="KW-0378">Hydrolase</keyword>
<dbReference type="GO" id="GO:0009132">
    <property type="term" value="P:nucleoside diphosphate metabolic process"/>
    <property type="evidence" value="ECO:0007669"/>
    <property type="project" value="InterPro"/>
</dbReference>
<evidence type="ECO:0000256" key="6">
    <source>
        <dbReference type="ARBA" id="ARBA00022842"/>
    </source>
</evidence>
<dbReference type="Pfam" id="PF00293">
    <property type="entry name" value="NUDIX"/>
    <property type="match status" value="1"/>
</dbReference>
<protein>
    <recommendedName>
        <fullName evidence="8">Nudix hydrolase domain-containing protein</fullName>
    </recommendedName>
</protein>
<dbReference type="CDD" id="cd03426">
    <property type="entry name" value="NUDIX_CoAse_Nudt7"/>
    <property type="match status" value="1"/>
</dbReference>
<evidence type="ECO:0000313" key="10">
    <source>
        <dbReference type="Proteomes" id="UP000612746"/>
    </source>
</evidence>
<evidence type="ECO:0000313" key="9">
    <source>
        <dbReference type="EMBL" id="KAG2187711.1"/>
    </source>
</evidence>
<dbReference type="SUPFAM" id="SSF55811">
    <property type="entry name" value="Nudix"/>
    <property type="match status" value="1"/>
</dbReference>
<dbReference type="InterPro" id="IPR000059">
    <property type="entry name" value="NUDIX_hydrolase_NudL_CS"/>
</dbReference>
<dbReference type="Proteomes" id="UP000612746">
    <property type="component" value="Unassembled WGS sequence"/>
</dbReference>
<comment type="caution">
    <text evidence="9">The sequence shown here is derived from an EMBL/GenBank/DDBJ whole genome shotgun (WGS) entry which is preliminary data.</text>
</comment>
<comment type="cofactor">
    <cofactor evidence="1">
        <name>Mn(2+)</name>
        <dbReference type="ChEBI" id="CHEBI:29035"/>
    </cofactor>
</comment>
<dbReference type="InterPro" id="IPR000086">
    <property type="entry name" value="NUDIX_hydrolase_dom"/>
</dbReference>
<reference evidence="9" key="1">
    <citation type="submission" date="2020-12" db="EMBL/GenBank/DDBJ databases">
        <title>Metabolic potential, ecology and presence of endohyphal bacteria is reflected in genomic diversity of Mucoromycotina.</title>
        <authorList>
            <person name="Muszewska A."/>
            <person name="Okrasinska A."/>
            <person name="Steczkiewicz K."/>
            <person name="Drgas O."/>
            <person name="Orlowska M."/>
            <person name="Perlinska-Lenart U."/>
            <person name="Aleksandrzak-Piekarczyk T."/>
            <person name="Szatraj K."/>
            <person name="Zielenkiewicz U."/>
            <person name="Pilsyk S."/>
            <person name="Malc E."/>
            <person name="Mieczkowski P."/>
            <person name="Kruszewska J.S."/>
            <person name="Biernat P."/>
            <person name="Pawlowska J."/>
        </authorList>
    </citation>
    <scope>NUCLEOTIDE SEQUENCE</scope>
    <source>
        <strain evidence="9">WA0000051536</strain>
    </source>
</reference>
<evidence type="ECO:0000256" key="5">
    <source>
        <dbReference type="ARBA" id="ARBA00022801"/>
    </source>
</evidence>
<dbReference type="InterPro" id="IPR045121">
    <property type="entry name" value="CoAse"/>
</dbReference>
<keyword evidence="4" id="KW-0479">Metal-binding</keyword>